<evidence type="ECO:0000256" key="15">
    <source>
        <dbReference type="ARBA" id="ARBA00047174"/>
    </source>
</evidence>
<dbReference type="PANTHER" id="PTHR33353:SF10">
    <property type="entry name" value="ENDO-BETA-1,4-GLUCANASE D"/>
    <property type="match status" value="1"/>
</dbReference>
<organism evidence="18 19">
    <name type="scientific">Bimuria novae-zelandiae CBS 107.79</name>
    <dbReference type="NCBI Taxonomy" id="1447943"/>
    <lineage>
        <taxon>Eukaryota</taxon>
        <taxon>Fungi</taxon>
        <taxon>Dikarya</taxon>
        <taxon>Ascomycota</taxon>
        <taxon>Pezizomycotina</taxon>
        <taxon>Dothideomycetes</taxon>
        <taxon>Pleosporomycetidae</taxon>
        <taxon>Pleosporales</taxon>
        <taxon>Massarineae</taxon>
        <taxon>Didymosphaeriaceae</taxon>
        <taxon>Bimuria</taxon>
    </lineage>
</organism>
<dbReference type="Gene3D" id="2.70.50.70">
    <property type="match status" value="1"/>
</dbReference>
<dbReference type="GO" id="GO:0005576">
    <property type="term" value="C:extracellular region"/>
    <property type="evidence" value="ECO:0007669"/>
    <property type="project" value="UniProtKB-SubCell"/>
</dbReference>
<gene>
    <name evidence="18" type="ORF">BU23DRAFT_524246</name>
</gene>
<dbReference type="InterPro" id="IPR049892">
    <property type="entry name" value="AA9"/>
</dbReference>
<dbReference type="OrthoDB" id="6038816at2759"/>
<dbReference type="AlphaFoldDB" id="A0A6A5VPR6"/>
<comment type="subcellular location">
    <subcellularLocation>
        <location evidence="2">Secreted</location>
    </subcellularLocation>
</comment>
<keyword evidence="7" id="KW-0560">Oxidoreductase</keyword>
<evidence type="ECO:0000256" key="5">
    <source>
        <dbReference type="ARBA" id="ARBA00022729"/>
    </source>
</evidence>
<evidence type="ECO:0000256" key="16">
    <source>
        <dbReference type="SAM" id="SignalP"/>
    </source>
</evidence>
<evidence type="ECO:0000256" key="9">
    <source>
        <dbReference type="ARBA" id="ARBA00023033"/>
    </source>
</evidence>
<keyword evidence="5 16" id="KW-0732">Signal</keyword>
<keyword evidence="12" id="KW-0624">Polysaccharide degradation</keyword>
<accession>A0A6A5VPR6</accession>
<keyword evidence="9" id="KW-0503">Monooxygenase</keyword>
<dbReference type="EMBL" id="ML976659">
    <property type="protein sequence ID" value="KAF1978748.1"/>
    <property type="molecule type" value="Genomic_DNA"/>
</dbReference>
<keyword evidence="8" id="KW-0186">Copper</keyword>
<comment type="catalytic activity">
    <reaction evidence="14">
        <text>[(1-&gt;4)-beta-D-glucosyl]n+m + reduced acceptor + O2 = 4-dehydro-beta-D-glucosyl-[(1-&gt;4)-beta-D-glucosyl]n-1 + [(1-&gt;4)-beta-D-glucosyl]m + acceptor + H2O.</text>
        <dbReference type="EC" id="1.14.99.56"/>
    </reaction>
</comment>
<evidence type="ECO:0000256" key="6">
    <source>
        <dbReference type="ARBA" id="ARBA00023001"/>
    </source>
</evidence>
<evidence type="ECO:0000256" key="13">
    <source>
        <dbReference type="ARBA" id="ARBA00044502"/>
    </source>
</evidence>
<evidence type="ECO:0000256" key="7">
    <source>
        <dbReference type="ARBA" id="ARBA00023002"/>
    </source>
</evidence>
<keyword evidence="11" id="KW-0119">Carbohydrate metabolism</keyword>
<keyword evidence="6" id="KW-0136">Cellulose degradation</keyword>
<evidence type="ECO:0000256" key="3">
    <source>
        <dbReference type="ARBA" id="ARBA00022525"/>
    </source>
</evidence>
<keyword evidence="10" id="KW-1015">Disulfide bond</keyword>
<feature type="signal peptide" evidence="16">
    <location>
        <begin position="1"/>
        <end position="20"/>
    </location>
</feature>
<evidence type="ECO:0000259" key="17">
    <source>
        <dbReference type="Pfam" id="PF03443"/>
    </source>
</evidence>
<dbReference type="GO" id="GO:0046872">
    <property type="term" value="F:metal ion binding"/>
    <property type="evidence" value="ECO:0007669"/>
    <property type="project" value="UniProtKB-KW"/>
</dbReference>
<dbReference type="EC" id="1.14.99.56" evidence="15"/>
<comment type="similarity">
    <text evidence="13">Belongs to the polysaccharide monooxygenase AA9 family.</text>
</comment>
<name>A0A6A5VPR6_9PLEO</name>
<dbReference type="PANTHER" id="PTHR33353">
    <property type="entry name" value="PUTATIVE (AFU_ORTHOLOGUE AFUA_1G12560)-RELATED"/>
    <property type="match status" value="1"/>
</dbReference>
<dbReference type="Proteomes" id="UP000800036">
    <property type="component" value="Unassembled WGS sequence"/>
</dbReference>
<dbReference type="InterPro" id="IPR005103">
    <property type="entry name" value="AA9_LPMO"/>
</dbReference>
<evidence type="ECO:0000256" key="8">
    <source>
        <dbReference type="ARBA" id="ARBA00023008"/>
    </source>
</evidence>
<evidence type="ECO:0000256" key="4">
    <source>
        <dbReference type="ARBA" id="ARBA00022723"/>
    </source>
</evidence>
<evidence type="ECO:0000256" key="10">
    <source>
        <dbReference type="ARBA" id="ARBA00023157"/>
    </source>
</evidence>
<feature type="chain" id="PRO_5025331616" description="lytic cellulose monooxygenase (C4-dehydrogenating)" evidence="16">
    <location>
        <begin position="21"/>
        <end position="254"/>
    </location>
</feature>
<protein>
    <recommendedName>
        <fullName evidence="15">lytic cellulose monooxygenase (C4-dehydrogenating)</fullName>
        <ecNumber evidence="15">1.14.99.56</ecNumber>
    </recommendedName>
</protein>
<comment type="cofactor">
    <cofactor evidence="1">
        <name>Cu(2+)</name>
        <dbReference type="ChEBI" id="CHEBI:29036"/>
    </cofactor>
</comment>
<evidence type="ECO:0000256" key="14">
    <source>
        <dbReference type="ARBA" id="ARBA00045077"/>
    </source>
</evidence>
<evidence type="ECO:0000313" key="18">
    <source>
        <dbReference type="EMBL" id="KAF1978748.1"/>
    </source>
</evidence>
<evidence type="ECO:0000256" key="11">
    <source>
        <dbReference type="ARBA" id="ARBA00023277"/>
    </source>
</evidence>
<evidence type="ECO:0000313" key="19">
    <source>
        <dbReference type="Proteomes" id="UP000800036"/>
    </source>
</evidence>
<reference evidence="18" key="1">
    <citation type="journal article" date="2020" name="Stud. Mycol.">
        <title>101 Dothideomycetes genomes: a test case for predicting lifestyles and emergence of pathogens.</title>
        <authorList>
            <person name="Haridas S."/>
            <person name="Albert R."/>
            <person name="Binder M."/>
            <person name="Bloem J."/>
            <person name="Labutti K."/>
            <person name="Salamov A."/>
            <person name="Andreopoulos B."/>
            <person name="Baker S."/>
            <person name="Barry K."/>
            <person name="Bills G."/>
            <person name="Bluhm B."/>
            <person name="Cannon C."/>
            <person name="Castanera R."/>
            <person name="Culley D."/>
            <person name="Daum C."/>
            <person name="Ezra D."/>
            <person name="Gonzalez J."/>
            <person name="Henrissat B."/>
            <person name="Kuo A."/>
            <person name="Liang C."/>
            <person name="Lipzen A."/>
            <person name="Lutzoni F."/>
            <person name="Magnuson J."/>
            <person name="Mondo S."/>
            <person name="Nolan M."/>
            <person name="Ohm R."/>
            <person name="Pangilinan J."/>
            <person name="Park H.-J."/>
            <person name="Ramirez L."/>
            <person name="Alfaro M."/>
            <person name="Sun H."/>
            <person name="Tritt A."/>
            <person name="Yoshinaga Y."/>
            <person name="Zwiers L.-H."/>
            <person name="Turgeon B."/>
            <person name="Goodwin S."/>
            <person name="Spatafora J."/>
            <person name="Crous P."/>
            <person name="Grigoriev I."/>
        </authorList>
    </citation>
    <scope>NUCLEOTIDE SEQUENCE</scope>
    <source>
        <strain evidence="18">CBS 107.79</strain>
    </source>
</reference>
<dbReference type="Pfam" id="PF03443">
    <property type="entry name" value="AA9"/>
    <property type="match status" value="1"/>
</dbReference>
<feature type="domain" description="Auxiliary Activity family 9 catalytic" evidence="17">
    <location>
        <begin position="21"/>
        <end position="230"/>
    </location>
</feature>
<dbReference type="GO" id="GO:0004497">
    <property type="term" value="F:monooxygenase activity"/>
    <property type="evidence" value="ECO:0007669"/>
    <property type="project" value="UniProtKB-KW"/>
</dbReference>
<proteinExistence type="inferred from homology"/>
<evidence type="ECO:0000256" key="12">
    <source>
        <dbReference type="ARBA" id="ARBA00023326"/>
    </source>
</evidence>
<dbReference type="GO" id="GO:0030245">
    <property type="term" value="P:cellulose catabolic process"/>
    <property type="evidence" value="ECO:0007669"/>
    <property type="project" value="UniProtKB-KW"/>
</dbReference>
<evidence type="ECO:0000256" key="1">
    <source>
        <dbReference type="ARBA" id="ARBA00001973"/>
    </source>
</evidence>
<keyword evidence="19" id="KW-1185">Reference proteome</keyword>
<keyword evidence="4" id="KW-0479">Metal-binding</keyword>
<keyword evidence="3" id="KW-0964">Secreted</keyword>
<sequence length="254" mass="27843">MVKVSFTALAFSALLQSTAAHYYFPHLIVNGTMTPEFKYVRDVAPAEGEYTDPDSYNGKEAPVYGDFEGRYMTEVRCGRDAVASANTTETAVIEAGSEVGFHIKEFKDPAFNNGIFHPGPAQVYMSKSDDLSTDAGDGEWFKIYYLGPDSDTTWATDRATQINFTIPETTPPGTYLLRLELPFPIKDWPGHSQWYVNCAHVEIFGEGGGMPGPSIKIPDDYSSYDKGIGMTTPGVEFNSGLDKYVPPGPAVWTG</sequence>
<evidence type="ECO:0000256" key="2">
    <source>
        <dbReference type="ARBA" id="ARBA00004613"/>
    </source>
</evidence>